<gene>
    <name evidence="1" type="ORF">EVA_08684</name>
</gene>
<reference evidence="1" key="1">
    <citation type="journal article" date="2012" name="PLoS ONE">
        <title>Gene sets for utilization of primary and secondary nutrition supplies in the distal gut of endangered iberian lynx.</title>
        <authorList>
            <person name="Alcaide M."/>
            <person name="Messina E."/>
            <person name="Richter M."/>
            <person name="Bargiela R."/>
            <person name="Peplies J."/>
            <person name="Huws S.A."/>
            <person name="Newbold C.J."/>
            <person name="Golyshin P.N."/>
            <person name="Simon M.A."/>
            <person name="Lopez G."/>
            <person name="Yakimov M.M."/>
            <person name="Ferrer M."/>
        </authorList>
    </citation>
    <scope>NUCLEOTIDE SEQUENCE</scope>
</reference>
<dbReference type="EMBL" id="AMCI01002255">
    <property type="protein sequence ID" value="EJX03210.1"/>
    <property type="molecule type" value="Genomic_DNA"/>
</dbReference>
<comment type="caution">
    <text evidence="1">The sequence shown here is derived from an EMBL/GenBank/DDBJ whole genome shotgun (WGS) entry which is preliminary data.</text>
</comment>
<protein>
    <submittedName>
        <fullName evidence="1">Uncharacterized protein</fullName>
    </submittedName>
</protein>
<name>J9GSJ4_9ZZZZ</name>
<organism evidence="1">
    <name type="scientific">gut metagenome</name>
    <dbReference type="NCBI Taxonomy" id="749906"/>
    <lineage>
        <taxon>unclassified sequences</taxon>
        <taxon>metagenomes</taxon>
        <taxon>organismal metagenomes</taxon>
    </lineage>
</organism>
<accession>J9GSJ4</accession>
<sequence>MQTPKTGKWTVDSFIQHLQFACKSTPNSEYFDTKPLFIAIPIYFFRYFAPEKEKS</sequence>
<evidence type="ECO:0000313" key="1">
    <source>
        <dbReference type="EMBL" id="EJX03210.1"/>
    </source>
</evidence>
<proteinExistence type="predicted"/>
<dbReference type="AlphaFoldDB" id="J9GSJ4"/>